<name>A0A1F7Y189_9BACT</name>
<proteinExistence type="predicted"/>
<keyword evidence="1" id="KW-0812">Transmembrane</keyword>
<feature type="transmembrane region" description="Helical" evidence="1">
    <location>
        <begin position="6"/>
        <end position="31"/>
    </location>
</feature>
<evidence type="ECO:0000256" key="1">
    <source>
        <dbReference type="SAM" id="Phobius"/>
    </source>
</evidence>
<dbReference type="Proteomes" id="UP000176741">
    <property type="component" value="Unassembled WGS sequence"/>
</dbReference>
<evidence type="ECO:0000313" key="2">
    <source>
        <dbReference type="EMBL" id="OGM21026.1"/>
    </source>
</evidence>
<organism evidence="2 3">
    <name type="scientific">Candidatus Woesebacteria bacterium RIFCSPHIGHO2_01_FULL_38_26b</name>
    <dbReference type="NCBI Taxonomy" id="1802491"/>
    <lineage>
        <taxon>Bacteria</taxon>
        <taxon>Candidatus Woeseibacteriota</taxon>
    </lineage>
</organism>
<dbReference type="AlphaFoldDB" id="A0A1F7Y189"/>
<gene>
    <name evidence="2" type="ORF">A2771_04180</name>
</gene>
<reference evidence="2 3" key="1">
    <citation type="journal article" date="2016" name="Nat. Commun.">
        <title>Thousands of microbial genomes shed light on interconnected biogeochemical processes in an aquifer system.</title>
        <authorList>
            <person name="Anantharaman K."/>
            <person name="Brown C.T."/>
            <person name="Hug L.A."/>
            <person name="Sharon I."/>
            <person name="Castelle C.J."/>
            <person name="Probst A.J."/>
            <person name="Thomas B.C."/>
            <person name="Singh A."/>
            <person name="Wilkins M.J."/>
            <person name="Karaoz U."/>
            <person name="Brodie E.L."/>
            <person name="Williams K.H."/>
            <person name="Hubbard S.S."/>
            <person name="Banfield J.F."/>
        </authorList>
    </citation>
    <scope>NUCLEOTIDE SEQUENCE [LARGE SCALE GENOMIC DNA]</scope>
</reference>
<accession>A0A1F7Y189</accession>
<keyword evidence="1" id="KW-0472">Membrane</keyword>
<evidence type="ECO:0000313" key="3">
    <source>
        <dbReference type="Proteomes" id="UP000176741"/>
    </source>
</evidence>
<sequence>MDGIQRLLAIVVVALTILLVIVGVQVILIILDLRKAIKKLNNLLEDAVLGGGLIRPDKLTGFVELFGKNKRMESRGQTELLNTSEEKEN</sequence>
<keyword evidence="1" id="KW-1133">Transmembrane helix</keyword>
<dbReference type="EMBL" id="MGGD01000020">
    <property type="protein sequence ID" value="OGM21026.1"/>
    <property type="molecule type" value="Genomic_DNA"/>
</dbReference>
<protein>
    <submittedName>
        <fullName evidence="2">Uncharacterized protein</fullName>
    </submittedName>
</protein>
<comment type="caution">
    <text evidence="2">The sequence shown here is derived from an EMBL/GenBank/DDBJ whole genome shotgun (WGS) entry which is preliminary data.</text>
</comment>